<feature type="domain" description="ACT" evidence="22">
    <location>
        <begin position="277"/>
        <end position="354"/>
    </location>
</feature>
<keyword evidence="15" id="KW-0511">Multifunctional enzyme</keyword>
<dbReference type="GO" id="GO:0004106">
    <property type="term" value="F:chorismate mutase activity"/>
    <property type="evidence" value="ECO:0007669"/>
    <property type="project" value="UniProtKB-EC"/>
</dbReference>
<keyword evidence="14" id="KW-0456">Lyase</keyword>
<dbReference type="GO" id="GO:0009094">
    <property type="term" value="P:L-phenylalanine biosynthetic process"/>
    <property type="evidence" value="ECO:0007669"/>
    <property type="project" value="UniProtKB-UniPathway"/>
</dbReference>
<comment type="function">
    <text evidence="2">Catalyzes the Claisen rearrangement of chorismate to prephenate and the decarboxylation/dehydration of prephenate to phenylpyruvate.</text>
</comment>
<evidence type="ECO:0000313" key="24">
    <source>
        <dbReference type="Proteomes" id="UP000199409"/>
    </source>
</evidence>
<dbReference type="InterPro" id="IPR018528">
    <property type="entry name" value="Preph_deHydtase_CS"/>
</dbReference>
<feature type="site" description="Essential for prephenate dehydratase activity" evidence="19">
    <location>
        <position position="258"/>
    </location>
</feature>
<dbReference type="EC" id="5.4.99.5" evidence="6"/>
<feature type="domain" description="Chorismate mutase" evidence="20">
    <location>
        <begin position="1"/>
        <end position="90"/>
    </location>
</feature>
<evidence type="ECO:0000259" key="22">
    <source>
        <dbReference type="PROSITE" id="PS51671"/>
    </source>
</evidence>
<dbReference type="PIRSF" id="PIRSF001500">
    <property type="entry name" value="Chor_mut_pdt_Ppr"/>
    <property type="match status" value="1"/>
</dbReference>
<dbReference type="PROSITE" id="PS00857">
    <property type="entry name" value="PREPHENATE_DEHYDR_1"/>
    <property type="match status" value="1"/>
</dbReference>
<dbReference type="AlphaFoldDB" id="A0A1H3YCQ4"/>
<dbReference type="Gene3D" id="3.30.70.260">
    <property type="match status" value="1"/>
</dbReference>
<dbReference type="OrthoDB" id="9802281at2"/>
<dbReference type="FunFam" id="3.40.190.10:FF:000029">
    <property type="entry name" value="Chorismate mutase/Prephenate dehydratase"/>
    <property type="match status" value="1"/>
</dbReference>
<dbReference type="GO" id="GO:0004664">
    <property type="term" value="F:prephenate dehydratase activity"/>
    <property type="evidence" value="ECO:0007669"/>
    <property type="project" value="UniProtKB-EC"/>
</dbReference>
<keyword evidence="11" id="KW-0057">Aromatic amino acid biosynthesis</keyword>
<evidence type="ECO:0000256" key="10">
    <source>
        <dbReference type="ARBA" id="ARBA00022605"/>
    </source>
</evidence>
<dbReference type="Proteomes" id="UP000199409">
    <property type="component" value="Unassembled WGS sequence"/>
</dbReference>
<dbReference type="PANTHER" id="PTHR21022:SF19">
    <property type="entry name" value="PREPHENATE DEHYDRATASE-RELATED"/>
    <property type="match status" value="1"/>
</dbReference>
<sequence length="366" mass="40761">MANQDLNKLRQNIDLIDNEILDLLNQRANIAIAVGKAKEGSDKTFYVPSREKAIYARLTQNNCGPFPNDAVCKVFREIISASLNMEMPMKVAFLGPQSTFTHMAAMLQFGLSAQLIPMKSIPAVFEEVERGRAHYGVVPVENSTEGVVNHTLDMFFNSELQMIAEVMLEISHNLLSKTGDPEKIRKIVSHPQSLAQCRHWLETNMADIPQMDVASTAAAAQLATGDESVAAIASHAAAVQYDLQVVKAKIEDNPNNFTRFLVIGKKTPEKSGADKTSIMFSVKDEPGILYRMLEPFSQRQINLAKIESRPMKEKAWEYIFFLDLIGHAEDPEIAEAIEELRSHCHFLKILGSYPIAGNESSIGEQR</sequence>
<name>A0A1H3YCQ4_9BACT</name>
<evidence type="ECO:0000256" key="4">
    <source>
        <dbReference type="ARBA" id="ARBA00004741"/>
    </source>
</evidence>
<evidence type="ECO:0000256" key="16">
    <source>
        <dbReference type="ARBA" id="ARBA00031175"/>
    </source>
</evidence>
<dbReference type="InterPro" id="IPR002701">
    <property type="entry name" value="CM_II_prokaryot"/>
</dbReference>
<dbReference type="CDD" id="cd04905">
    <property type="entry name" value="ACT_CM-PDT"/>
    <property type="match status" value="1"/>
</dbReference>
<dbReference type="InterPro" id="IPR045865">
    <property type="entry name" value="ACT-like_dom_sf"/>
</dbReference>
<evidence type="ECO:0000256" key="2">
    <source>
        <dbReference type="ARBA" id="ARBA00002364"/>
    </source>
</evidence>
<dbReference type="Pfam" id="PF01842">
    <property type="entry name" value="ACT"/>
    <property type="match status" value="1"/>
</dbReference>
<dbReference type="InterPro" id="IPR008242">
    <property type="entry name" value="Chor_mutase/pphenate_deHydtase"/>
</dbReference>
<evidence type="ECO:0000256" key="3">
    <source>
        <dbReference type="ARBA" id="ARBA00004496"/>
    </source>
</evidence>
<evidence type="ECO:0000256" key="11">
    <source>
        <dbReference type="ARBA" id="ARBA00023141"/>
    </source>
</evidence>
<dbReference type="SUPFAM" id="SSF53850">
    <property type="entry name" value="Periplasmic binding protein-like II"/>
    <property type="match status" value="1"/>
</dbReference>
<feature type="domain" description="Prephenate dehydratase" evidence="21">
    <location>
        <begin position="90"/>
        <end position="265"/>
    </location>
</feature>
<dbReference type="PROSITE" id="PS51671">
    <property type="entry name" value="ACT"/>
    <property type="match status" value="1"/>
</dbReference>
<dbReference type="RefSeq" id="WP_092345710.1">
    <property type="nucleotide sequence ID" value="NZ_FNQN01000003.1"/>
</dbReference>
<dbReference type="Pfam" id="PF01817">
    <property type="entry name" value="CM_2"/>
    <property type="match status" value="1"/>
</dbReference>
<dbReference type="InterPro" id="IPR002912">
    <property type="entry name" value="ACT_dom"/>
</dbReference>
<dbReference type="FunFam" id="3.30.70.260:FF:000012">
    <property type="entry name" value="Prephenate dehydratase"/>
    <property type="match status" value="1"/>
</dbReference>
<dbReference type="InterPro" id="IPR036263">
    <property type="entry name" value="Chorismate_II_sf"/>
</dbReference>
<keyword evidence="9" id="KW-0963">Cytoplasm</keyword>
<evidence type="ECO:0000259" key="20">
    <source>
        <dbReference type="PROSITE" id="PS51168"/>
    </source>
</evidence>
<evidence type="ECO:0000256" key="8">
    <source>
        <dbReference type="ARBA" id="ARBA00014401"/>
    </source>
</evidence>
<reference evidence="23 24" key="1">
    <citation type="submission" date="2016-10" db="EMBL/GenBank/DDBJ databases">
        <authorList>
            <person name="de Groot N.N."/>
        </authorList>
    </citation>
    <scope>NUCLEOTIDE SEQUENCE [LARGE SCALE GENOMIC DNA]</scope>
    <source>
        <strain evidence="23 24">DSM 7343</strain>
    </source>
</reference>
<accession>A0A1H3YCQ4</accession>
<evidence type="ECO:0000256" key="1">
    <source>
        <dbReference type="ARBA" id="ARBA00000824"/>
    </source>
</evidence>
<dbReference type="CDD" id="cd13630">
    <property type="entry name" value="PBP2_PDT_1"/>
    <property type="match status" value="1"/>
</dbReference>
<comment type="catalytic activity">
    <reaction evidence="18">
        <text>prephenate + H(+) = 3-phenylpyruvate + CO2 + H2O</text>
        <dbReference type="Rhea" id="RHEA:21648"/>
        <dbReference type="ChEBI" id="CHEBI:15377"/>
        <dbReference type="ChEBI" id="CHEBI:15378"/>
        <dbReference type="ChEBI" id="CHEBI:16526"/>
        <dbReference type="ChEBI" id="CHEBI:18005"/>
        <dbReference type="ChEBI" id="CHEBI:29934"/>
        <dbReference type="EC" id="4.2.1.51"/>
    </reaction>
</comment>
<evidence type="ECO:0000259" key="21">
    <source>
        <dbReference type="PROSITE" id="PS51171"/>
    </source>
</evidence>
<proteinExistence type="predicted"/>
<evidence type="ECO:0000256" key="14">
    <source>
        <dbReference type="ARBA" id="ARBA00023239"/>
    </source>
</evidence>
<comment type="catalytic activity">
    <reaction evidence="1">
        <text>chorismate = prephenate</text>
        <dbReference type="Rhea" id="RHEA:13897"/>
        <dbReference type="ChEBI" id="CHEBI:29748"/>
        <dbReference type="ChEBI" id="CHEBI:29934"/>
        <dbReference type="EC" id="5.4.99.5"/>
    </reaction>
</comment>
<dbReference type="SUPFAM" id="SSF55021">
    <property type="entry name" value="ACT-like"/>
    <property type="match status" value="1"/>
</dbReference>
<gene>
    <name evidence="23" type="ORF">SAMN05660420_01185</name>
</gene>
<dbReference type="GO" id="GO:0046417">
    <property type="term" value="P:chorismate metabolic process"/>
    <property type="evidence" value="ECO:0007669"/>
    <property type="project" value="InterPro"/>
</dbReference>
<dbReference type="PROSITE" id="PS51168">
    <property type="entry name" value="CHORISMATE_MUT_2"/>
    <property type="match status" value="1"/>
</dbReference>
<dbReference type="SUPFAM" id="SSF48600">
    <property type="entry name" value="Chorismate mutase II"/>
    <property type="match status" value="1"/>
</dbReference>
<dbReference type="EC" id="4.2.1.51" evidence="7"/>
<comment type="pathway">
    <text evidence="4">Amino-acid biosynthesis; L-phenylalanine biosynthesis; phenylpyruvate from prephenate: step 1/1.</text>
</comment>
<evidence type="ECO:0000256" key="12">
    <source>
        <dbReference type="ARBA" id="ARBA00023222"/>
    </source>
</evidence>
<dbReference type="EMBL" id="FNQN01000003">
    <property type="protein sequence ID" value="SEA09339.1"/>
    <property type="molecule type" value="Genomic_DNA"/>
</dbReference>
<dbReference type="PROSITE" id="PS51171">
    <property type="entry name" value="PREPHENATE_DEHYDR_3"/>
    <property type="match status" value="1"/>
</dbReference>
<dbReference type="SMART" id="SM00830">
    <property type="entry name" value="CM_2"/>
    <property type="match status" value="1"/>
</dbReference>
<evidence type="ECO:0000256" key="6">
    <source>
        <dbReference type="ARBA" id="ARBA00012404"/>
    </source>
</evidence>
<dbReference type="STRING" id="37625.SAMN05660420_01185"/>
<evidence type="ECO:0000256" key="5">
    <source>
        <dbReference type="ARBA" id="ARBA00004817"/>
    </source>
</evidence>
<keyword evidence="10" id="KW-0028">Amino-acid biosynthesis</keyword>
<dbReference type="InterPro" id="IPR010957">
    <property type="entry name" value="G/b/e-P-prot_chorismate_mutase"/>
</dbReference>
<keyword evidence="12" id="KW-0584">Phenylalanine biosynthesis</keyword>
<dbReference type="UniPathway" id="UPA00120">
    <property type="reaction ID" value="UER00203"/>
</dbReference>
<dbReference type="GO" id="GO:0005737">
    <property type="term" value="C:cytoplasm"/>
    <property type="evidence" value="ECO:0007669"/>
    <property type="project" value="UniProtKB-SubCell"/>
</dbReference>
<dbReference type="Gene3D" id="3.40.190.10">
    <property type="entry name" value="Periplasmic binding protein-like II"/>
    <property type="match status" value="2"/>
</dbReference>
<comment type="subcellular location">
    <subcellularLocation>
        <location evidence="3">Cytoplasm</location>
    </subcellularLocation>
</comment>
<evidence type="ECO:0000313" key="23">
    <source>
        <dbReference type="EMBL" id="SEA09339.1"/>
    </source>
</evidence>
<dbReference type="UniPathway" id="UPA00121">
    <property type="reaction ID" value="UER00345"/>
</dbReference>
<evidence type="ECO:0000256" key="7">
    <source>
        <dbReference type="ARBA" id="ARBA00013147"/>
    </source>
</evidence>
<evidence type="ECO:0000256" key="13">
    <source>
        <dbReference type="ARBA" id="ARBA00023235"/>
    </source>
</evidence>
<dbReference type="PANTHER" id="PTHR21022">
    <property type="entry name" value="PREPHENATE DEHYDRATASE P PROTEIN"/>
    <property type="match status" value="1"/>
</dbReference>
<dbReference type="NCBIfam" id="TIGR01807">
    <property type="entry name" value="CM_P2"/>
    <property type="match status" value="1"/>
</dbReference>
<evidence type="ECO:0000256" key="19">
    <source>
        <dbReference type="PIRSR" id="PIRSR001500-2"/>
    </source>
</evidence>
<dbReference type="NCBIfam" id="NF008865">
    <property type="entry name" value="PRK11898.1"/>
    <property type="match status" value="1"/>
</dbReference>
<dbReference type="Gene3D" id="1.20.59.10">
    <property type="entry name" value="Chorismate mutase"/>
    <property type="match status" value="1"/>
</dbReference>
<dbReference type="FunFam" id="3.40.190.10:FF:000034">
    <property type="entry name" value="Chorismate mutase/prephenate dehydratase"/>
    <property type="match status" value="1"/>
</dbReference>
<evidence type="ECO:0000256" key="18">
    <source>
        <dbReference type="ARBA" id="ARBA00047848"/>
    </source>
</evidence>
<dbReference type="InterPro" id="IPR036979">
    <property type="entry name" value="CM_dom_sf"/>
</dbReference>
<keyword evidence="13" id="KW-0413">Isomerase</keyword>
<protein>
    <recommendedName>
        <fullName evidence="8">Bifunctional chorismate mutase/prephenate dehydratase</fullName>
        <ecNumber evidence="7">4.2.1.51</ecNumber>
        <ecNumber evidence="6">5.4.99.5</ecNumber>
    </recommendedName>
    <alternativeName>
        <fullName evidence="17">Chorismate mutase-prephenate dehydratase</fullName>
    </alternativeName>
    <alternativeName>
        <fullName evidence="16">p-protein</fullName>
    </alternativeName>
</protein>
<dbReference type="InterPro" id="IPR001086">
    <property type="entry name" value="Preph_deHydtase"/>
</dbReference>
<comment type="pathway">
    <text evidence="5">Metabolic intermediate biosynthesis; prephenate biosynthesis; prephenate from chorismate: step 1/1.</text>
</comment>
<evidence type="ECO:0000256" key="15">
    <source>
        <dbReference type="ARBA" id="ARBA00023268"/>
    </source>
</evidence>
<organism evidence="23 24">
    <name type="scientific">Desulfuromusa kysingii</name>
    <dbReference type="NCBI Taxonomy" id="37625"/>
    <lineage>
        <taxon>Bacteria</taxon>
        <taxon>Pseudomonadati</taxon>
        <taxon>Thermodesulfobacteriota</taxon>
        <taxon>Desulfuromonadia</taxon>
        <taxon>Desulfuromonadales</taxon>
        <taxon>Geopsychrobacteraceae</taxon>
        <taxon>Desulfuromusa</taxon>
    </lineage>
</organism>
<dbReference type="Pfam" id="PF00800">
    <property type="entry name" value="PDT"/>
    <property type="match status" value="1"/>
</dbReference>
<evidence type="ECO:0000256" key="17">
    <source>
        <dbReference type="ARBA" id="ARBA00031520"/>
    </source>
</evidence>
<keyword evidence="24" id="KW-1185">Reference proteome</keyword>
<evidence type="ECO:0000256" key="9">
    <source>
        <dbReference type="ARBA" id="ARBA00022490"/>
    </source>
</evidence>